<keyword evidence="3" id="KW-1185">Reference proteome</keyword>
<evidence type="ECO:0000256" key="1">
    <source>
        <dbReference type="SAM" id="Phobius"/>
    </source>
</evidence>
<feature type="transmembrane region" description="Helical" evidence="1">
    <location>
        <begin position="23"/>
        <end position="42"/>
    </location>
</feature>
<keyword evidence="1" id="KW-1133">Transmembrane helix</keyword>
<protein>
    <submittedName>
        <fullName evidence="2">Uncharacterized protein</fullName>
    </submittedName>
</protein>
<organism evidence="2 3">
    <name type="scientific">Solanum tuberosum</name>
    <name type="common">Potato</name>
    <dbReference type="NCBI Taxonomy" id="4113"/>
    <lineage>
        <taxon>Eukaryota</taxon>
        <taxon>Viridiplantae</taxon>
        <taxon>Streptophyta</taxon>
        <taxon>Embryophyta</taxon>
        <taxon>Tracheophyta</taxon>
        <taxon>Spermatophyta</taxon>
        <taxon>Magnoliopsida</taxon>
        <taxon>eudicotyledons</taxon>
        <taxon>Gunneridae</taxon>
        <taxon>Pentapetalae</taxon>
        <taxon>asterids</taxon>
        <taxon>lamiids</taxon>
        <taxon>Solanales</taxon>
        <taxon>Solanaceae</taxon>
        <taxon>Solanoideae</taxon>
        <taxon>Solaneae</taxon>
        <taxon>Solanum</taxon>
    </lineage>
</organism>
<keyword evidence="1" id="KW-0472">Membrane</keyword>
<dbReference type="PaxDb" id="4113-PGSC0003DMT400051360"/>
<name>M1BRM5_SOLTU</name>
<sequence length="71" mass="8113">MGQVTGAPFDPMAFYIVLLKDKLHFLALEIGGVGIVSAHVSYSPKIAARMNMYSSTLLQHKYYWKRIFLNY</sequence>
<reference evidence="3" key="1">
    <citation type="journal article" date="2011" name="Nature">
        <title>Genome sequence and analysis of the tuber crop potato.</title>
        <authorList>
            <consortium name="The Potato Genome Sequencing Consortium"/>
        </authorList>
    </citation>
    <scope>NUCLEOTIDE SEQUENCE [LARGE SCALE GENOMIC DNA]</scope>
    <source>
        <strain evidence="3">cv. DM1-3 516 R44</strain>
    </source>
</reference>
<dbReference type="Proteomes" id="UP000011115">
    <property type="component" value="Unassembled WGS sequence"/>
</dbReference>
<proteinExistence type="predicted"/>
<dbReference type="Gramene" id="PGSC0003DMT400051360">
    <property type="protein sequence ID" value="PGSC0003DMT400051360"/>
    <property type="gene ID" value="PGSC0003DMG400019949"/>
</dbReference>
<keyword evidence="1" id="KW-0812">Transmembrane</keyword>
<evidence type="ECO:0000313" key="2">
    <source>
        <dbReference type="EnsemblPlants" id="PGSC0003DMT400051360"/>
    </source>
</evidence>
<accession>M1BRM5</accession>
<dbReference type="EnsemblPlants" id="PGSC0003DMT400051360">
    <property type="protein sequence ID" value="PGSC0003DMT400051360"/>
    <property type="gene ID" value="PGSC0003DMG400019949"/>
</dbReference>
<dbReference type="HOGENOM" id="CLU_2745005_0_0_1"/>
<dbReference type="AlphaFoldDB" id="M1BRM5"/>
<reference evidence="2" key="2">
    <citation type="submission" date="2015-06" db="UniProtKB">
        <authorList>
            <consortium name="EnsemblPlants"/>
        </authorList>
    </citation>
    <scope>IDENTIFICATION</scope>
    <source>
        <strain evidence="2">DM1-3 516 R44</strain>
    </source>
</reference>
<evidence type="ECO:0000313" key="3">
    <source>
        <dbReference type="Proteomes" id="UP000011115"/>
    </source>
</evidence>
<dbReference type="InParanoid" id="M1BRM5"/>